<dbReference type="SUPFAM" id="SSF46785">
    <property type="entry name" value="Winged helix' DNA-binding domain"/>
    <property type="match status" value="1"/>
</dbReference>
<comment type="caution">
    <text evidence="6">The sequence shown here is derived from an EMBL/GenBank/DDBJ whole genome shotgun (WGS) entry which is preliminary data.</text>
</comment>
<reference evidence="6 7" key="1">
    <citation type="submission" date="2019-03" db="EMBL/GenBank/DDBJ databases">
        <title>Genomic Encyclopedia of Type Strains, Phase IV (KMG-IV): sequencing the most valuable type-strain genomes for metagenomic binning, comparative biology and taxonomic classification.</title>
        <authorList>
            <person name="Goeker M."/>
        </authorList>
    </citation>
    <scope>NUCLEOTIDE SEQUENCE [LARGE SCALE GENOMIC DNA]</scope>
    <source>
        <strain evidence="6 7">DSM 28867</strain>
    </source>
</reference>
<keyword evidence="1" id="KW-0805">Transcription regulation</keyword>
<feature type="domain" description="Cyclic nucleotide-binding" evidence="4">
    <location>
        <begin position="19"/>
        <end position="119"/>
    </location>
</feature>
<dbReference type="InterPro" id="IPR036388">
    <property type="entry name" value="WH-like_DNA-bd_sf"/>
</dbReference>
<evidence type="ECO:0000259" key="4">
    <source>
        <dbReference type="PROSITE" id="PS50042"/>
    </source>
</evidence>
<evidence type="ECO:0000256" key="1">
    <source>
        <dbReference type="ARBA" id="ARBA00023015"/>
    </source>
</evidence>
<dbReference type="GO" id="GO:0003677">
    <property type="term" value="F:DNA binding"/>
    <property type="evidence" value="ECO:0007669"/>
    <property type="project" value="UniProtKB-KW"/>
</dbReference>
<dbReference type="RefSeq" id="WP_134167847.1">
    <property type="nucleotide sequence ID" value="NZ_SODD01000003.1"/>
</dbReference>
<accession>A0A4R8A558</accession>
<organism evidence="6 7">
    <name type="scientific">Breznakia blatticola</name>
    <dbReference type="NCBI Taxonomy" id="1754012"/>
    <lineage>
        <taxon>Bacteria</taxon>
        <taxon>Bacillati</taxon>
        <taxon>Bacillota</taxon>
        <taxon>Erysipelotrichia</taxon>
        <taxon>Erysipelotrichales</taxon>
        <taxon>Erysipelotrichaceae</taxon>
        <taxon>Breznakia</taxon>
    </lineage>
</organism>
<dbReference type="Proteomes" id="UP000294743">
    <property type="component" value="Unassembled WGS sequence"/>
</dbReference>
<evidence type="ECO:0000313" key="6">
    <source>
        <dbReference type="EMBL" id="TDW25776.1"/>
    </source>
</evidence>
<evidence type="ECO:0000313" key="7">
    <source>
        <dbReference type="Proteomes" id="UP000294743"/>
    </source>
</evidence>
<dbReference type="PROSITE" id="PS51063">
    <property type="entry name" value="HTH_CRP_2"/>
    <property type="match status" value="1"/>
</dbReference>
<dbReference type="Gene3D" id="1.10.10.10">
    <property type="entry name" value="Winged helix-like DNA-binding domain superfamily/Winged helix DNA-binding domain"/>
    <property type="match status" value="1"/>
</dbReference>
<dbReference type="OrthoDB" id="3194797at2"/>
<keyword evidence="7" id="KW-1185">Reference proteome</keyword>
<evidence type="ECO:0000256" key="2">
    <source>
        <dbReference type="ARBA" id="ARBA00023125"/>
    </source>
</evidence>
<keyword evidence="2" id="KW-0238">DNA-binding</keyword>
<dbReference type="Pfam" id="PF00027">
    <property type="entry name" value="cNMP_binding"/>
    <property type="match status" value="1"/>
</dbReference>
<dbReference type="GO" id="GO:0003700">
    <property type="term" value="F:DNA-binding transcription factor activity"/>
    <property type="evidence" value="ECO:0007669"/>
    <property type="project" value="TreeGrafter"/>
</dbReference>
<dbReference type="CDD" id="cd00038">
    <property type="entry name" value="CAP_ED"/>
    <property type="match status" value="1"/>
</dbReference>
<evidence type="ECO:0000259" key="5">
    <source>
        <dbReference type="PROSITE" id="PS51063"/>
    </source>
</evidence>
<dbReference type="AlphaFoldDB" id="A0A4R8A558"/>
<dbReference type="InterPro" id="IPR014710">
    <property type="entry name" value="RmlC-like_jellyroll"/>
</dbReference>
<sequence length="245" mass="28363">MKFLLDQIEHLLQPDTYAFLATLFKQCPKDILMRMDIMHFPKNHIIMHTGDPNKDVYILVKGGIEGVDESVPTIPYTFSDLRPIDILGDYELFSNVATRYVSLRTTTETTCLRINAQDYLSWMKTDINALFMRMGMLMLVLGQETQFHRQFLFLDNETRLLLFLLEQVEKKAKHFPYKVEASREQIASRIASSIRTLNRTLSKLEDMGMISRVHGKIIISKQQSVLIKAAIHQAENDLRLTLPKT</sequence>
<protein>
    <submittedName>
        <fullName evidence="6">CRP-like cAMP-binding protein</fullName>
    </submittedName>
</protein>
<name>A0A4R8A558_9FIRM</name>
<dbReference type="InterPro" id="IPR012318">
    <property type="entry name" value="HTH_CRP"/>
</dbReference>
<gene>
    <name evidence="6" type="ORF">EDD63_10363</name>
</gene>
<dbReference type="PROSITE" id="PS50042">
    <property type="entry name" value="CNMP_BINDING_3"/>
    <property type="match status" value="1"/>
</dbReference>
<proteinExistence type="predicted"/>
<keyword evidence="3" id="KW-0804">Transcription</keyword>
<dbReference type="InterPro" id="IPR050397">
    <property type="entry name" value="Env_Response_Regulators"/>
</dbReference>
<dbReference type="Gene3D" id="2.60.120.10">
    <property type="entry name" value="Jelly Rolls"/>
    <property type="match status" value="1"/>
</dbReference>
<dbReference type="InterPro" id="IPR000595">
    <property type="entry name" value="cNMP-bd_dom"/>
</dbReference>
<dbReference type="EMBL" id="SODD01000003">
    <property type="protein sequence ID" value="TDW25776.1"/>
    <property type="molecule type" value="Genomic_DNA"/>
</dbReference>
<evidence type="ECO:0000256" key="3">
    <source>
        <dbReference type="ARBA" id="ARBA00023163"/>
    </source>
</evidence>
<dbReference type="PANTHER" id="PTHR24567">
    <property type="entry name" value="CRP FAMILY TRANSCRIPTIONAL REGULATORY PROTEIN"/>
    <property type="match status" value="1"/>
</dbReference>
<dbReference type="Pfam" id="PF13545">
    <property type="entry name" value="HTH_Crp_2"/>
    <property type="match status" value="1"/>
</dbReference>
<dbReference type="SMART" id="SM00419">
    <property type="entry name" value="HTH_CRP"/>
    <property type="match status" value="1"/>
</dbReference>
<feature type="domain" description="HTH crp-type" evidence="5">
    <location>
        <begin position="154"/>
        <end position="223"/>
    </location>
</feature>
<dbReference type="InterPro" id="IPR036390">
    <property type="entry name" value="WH_DNA-bd_sf"/>
</dbReference>
<dbReference type="SUPFAM" id="SSF51206">
    <property type="entry name" value="cAMP-binding domain-like"/>
    <property type="match status" value="1"/>
</dbReference>
<dbReference type="InterPro" id="IPR018490">
    <property type="entry name" value="cNMP-bd_dom_sf"/>
</dbReference>
<dbReference type="PANTHER" id="PTHR24567:SF26">
    <property type="entry name" value="REGULATORY PROTEIN YEIL"/>
    <property type="match status" value="1"/>
</dbReference>
<dbReference type="GO" id="GO:0005829">
    <property type="term" value="C:cytosol"/>
    <property type="evidence" value="ECO:0007669"/>
    <property type="project" value="TreeGrafter"/>
</dbReference>